<feature type="transmembrane region" description="Helical" evidence="1">
    <location>
        <begin position="55"/>
        <end position="74"/>
    </location>
</feature>
<keyword evidence="1" id="KW-1133">Transmembrane helix</keyword>
<keyword evidence="3" id="KW-1185">Reference proteome</keyword>
<dbReference type="AlphaFoldDB" id="A0A1T0CJL6"/>
<protein>
    <submittedName>
        <fullName evidence="2">Uncharacterized protein</fullName>
    </submittedName>
</protein>
<evidence type="ECO:0000313" key="2">
    <source>
        <dbReference type="EMBL" id="OOS22483.1"/>
    </source>
</evidence>
<evidence type="ECO:0000313" key="3">
    <source>
        <dbReference type="Proteomes" id="UP000191094"/>
    </source>
</evidence>
<reference evidence="2 3" key="1">
    <citation type="submission" date="2017-02" db="EMBL/GenBank/DDBJ databases">
        <title>Draft genome sequence of Moraxella lincolnii CCUG 9405T type strain.</title>
        <authorList>
            <person name="Salva-Serra F."/>
            <person name="Engstrom-Jakobsson H."/>
            <person name="Thorell K."/>
            <person name="Jaen-Luchoro D."/>
            <person name="Gonzales-Siles L."/>
            <person name="Karlsson R."/>
            <person name="Yazdan S."/>
            <person name="Boulund F."/>
            <person name="Johnning A."/>
            <person name="Engstrand L."/>
            <person name="Kristiansson E."/>
            <person name="Moore E."/>
        </authorList>
    </citation>
    <scope>NUCLEOTIDE SEQUENCE [LARGE SCALE GENOMIC DNA]</scope>
    <source>
        <strain evidence="2 3">CCUG 9405</strain>
    </source>
</reference>
<dbReference type="STRING" id="90241.B0682_01415"/>
<comment type="caution">
    <text evidence="2">The sequence shown here is derived from an EMBL/GenBank/DDBJ whole genome shotgun (WGS) entry which is preliminary data.</text>
</comment>
<proteinExistence type="predicted"/>
<keyword evidence="1" id="KW-0812">Transmembrane</keyword>
<feature type="transmembrane region" description="Helical" evidence="1">
    <location>
        <begin position="33"/>
        <end position="49"/>
    </location>
</feature>
<sequence length="78" mass="9334">MLTYLSFLSVFFTYAFVRILTKNSKNSFDKNQILSMFFYLFIIGLSIHYDRYPNMQIQAIIMALCYPFMGYLAFRVNK</sequence>
<feature type="transmembrane region" description="Helical" evidence="1">
    <location>
        <begin position="6"/>
        <end position="21"/>
    </location>
</feature>
<keyword evidence="1" id="KW-0472">Membrane</keyword>
<accession>A0A1T0CJL6</accession>
<dbReference type="EMBL" id="MUYT01000002">
    <property type="protein sequence ID" value="OOS22483.1"/>
    <property type="molecule type" value="Genomic_DNA"/>
</dbReference>
<gene>
    <name evidence="2" type="ORF">B0682_01415</name>
</gene>
<organism evidence="2 3">
    <name type="scientific">Lwoffella lincolnii</name>
    <dbReference type="NCBI Taxonomy" id="90241"/>
    <lineage>
        <taxon>Bacteria</taxon>
        <taxon>Pseudomonadati</taxon>
        <taxon>Pseudomonadota</taxon>
        <taxon>Gammaproteobacteria</taxon>
        <taxon>Moraxellales</taxon>
        <taxon>Moraxellaceae</taxon>
        <taxon>Lwoffella</taxon>
    </lineage>
</organism>
<dbReference type="Proteomes" id="UP000191094">
    <property type="component" value="Unassembled WGS sequence"/>
</dbReference>
<evidence type="ECO:0000256" key="1">
    <source>
        <dbReference type="SAM" id="Phobius"/>
    </source>
</evidence>
<name>A0A1T0CJL6_9GAMM</name>